<feature type="transmembrane region" description="Helical" evidence="1">
    <location>
        <begin position="111"/>
        <end position="130"/>
    </location>
</feature>
<organism evidence="3 4">
    <name type="scientific">Tepidimonas taiwanensis</name>
    <dbReference type="NCBI Taxonomy" id="307486"/>
    <lineage>
        <taxon>Bacteria</taxon>
        <taxon>Pseudomonadati</taxon>
        <taxon>Pseudomonadota</taxon>
        <taxon>Betaproteobacteria</taxon>
        <taxon>Burkholderiales</taxon>
        <taxon>Tepidimonas</taxon>
    </lineage>
</organism>
<keyword evidence="4" id="KW-1185">Reference proteome</keyword>
<keyword evidence="1" id="KW-0472">Membrane</keyword>
<keyword evidence="1" id="KW-1133">Transmembrane helix</keyword>
<protein>
    <submittedName>
        <fullName evidence="3">Tripartite tricarboxylate transporter TctB family protein</fullName>
    </submittedName>
</protein>
<accession>A0A554XDN4</accession>
<dbReference type="InterPro" id="IPR009936">
    <property type="entry name" value="DUF1468"/>
</dbReference>
<feature type="transmembrane region" description="Helical" evidence="1">
    <location>
        <begin position="78"/>
        <end position="105"/>
    </location>
</feature>
<dbReference type="STRING" id="307486.GCA_000807215_00046"/>
<comment type="caution">
    <text evidence="3">The sequence shown here is derived from an EMBL/GenBank/DDBJ whole genome shotgun (WGS) entry which is preliminary data.</text>
</comment>
<evidence type="ECO:0000313" key="4">
    <source>
        <dbReference type="Proteomes" id="UP000317763"/>
    </source>
</evidence>
<dbReference type="EMBL" id="VJOM01000001">
    <property type="protein sequence ID" value="TSE33952.1"/>
    <property type="molecule type" value="Genomic_DNA"/>
</dbReference>
<keyword evidence="1" id="KW-0812">Transmembrane</keyword>
<evidence type="ECO:0000256" key="1">
    <source>
        <dbReference type="SAM" id="Phobius"/>
    </source>
</evidence>
<dbReference type="OrthoDB" id="8795337at2"/>
<dbReference type="Pfam" id="PF07331">
    <property type="entry name" value="TctB"/>
    <property type="match status" value="1"/>
</dbReference>
<feature type="transmembrane region" description="Helical" evidence="1">
    <location>
        <begin position="38"/>
        <end position="57"/>
    </location>
</feature>
<dbReference type="AlphaFoldDB" id="A0A554XDN4"/>
<proteinExistence type="predicted"/>
<gene>
    <name evidence="3" type="ORF">Ttaiw_00011</name>
</gene>
<evidence type="ECO:0000259" key="2">
    <source>
        <dbReference type="Pfam" id="PF07331"/>
    </source>
</evidence>
<sequence length="147" mass="15568">MFLNDRVLGLFALLLAALLAWKGWDLQAPFSYEPVGPRAFPLLLATVIAGCGAWLLVRGREHAEPNPPGANTRIAAMAALVTGYALAFVSLGFIVSTALMATLVGRLFGGRWHHCAIGGAGLGLGLYLLFDKVFEVVLPMGVLNFGS</sequence>
<evidence type="ECO:0000313" key="3">
    <source>
        <dbReference type="EMBL" id="TSE33952.1"/>
    </source>
</evidence>
<dbReference type="Proteomes" id="UP000317763">
    <property type="component" value="Unassembled WGS sequence"/>
</dbReference>
<name>A0A554XDN4_9BURK</name>
<reference evidence="3 4" key="1">
    <citation type="submission" date="2019-07" db="EMBL/GenBank/DDBJ databases">
        <title>Tepidimonas taiwanensis I1-1 draft genome.</title>
        <authorList>
            <person name="Da Costa M.S."/>
            <person name="Froufe H.J.C."/>
            <person name="Egas C."/>
            <person name="Albuquerque L."/>
        </authorList>
    </citation>
    <scope>NUCLEOTIDE SEQUENCE [LARGE SCALE GENOMIC DNA]</scope>
    <source>
        <strain evidence="3 4">I1-1</strain>
    </source>
</reference>
<feature type="domain" description="DUF1468" evidence="2">
    <location>
        <begin position="7"/>
        <end position="139"/>
    </location>
</feature>